<accession>A0A1M4TWH1</accession>
<dbReference type="Gene3D" id="3.50.30.50">
    <property type="entry name" value="Putative cyclase"/>
    <property type="match status" value="1"/>
</dbReference>
<dbReference type="STRING" id="1533.SAMN05443638_103160"/>
<evidence type="ECO:0000313" key="2">
    <source>
        <dbReference type="Proteomes" id="UP000184035"/>
    </source>
</evidence>
<dbReference type="OrthoDB" id="9796085at2"/>
<dbReference type="GO" id="GO:0004061">
    <property type="term" value="F:arylformamidase activity"/>
    <property type="evidence" value="ECO:0007669"/>
    <property type="project" value="InterPro"/>
</dbReference>
<organism evidence="1 2">
    <name type="scientific">Clostridium fallax</name>
    <dbReference type="NCBI Taxonomy" id="1533"/>
    <lineage>
        <taxon>Bacteria</taxon>
        <taxon>Bacillati</taxon>
        <taxon>Bacillota</taxon>
        <taxon>Clostridia</taxon>
        <taxon>Eubacteriales</taxon>
        <taxon>Clostridiaceae</taxon>
        <taxon>Clostridium</taxon>
    </lineage>
</organism>
<dbReference type="PANTHER" id="PTHR31118:SF12">
    <property type="entry name" value="CYCLASE-LIKE PROTEIN 2"/>
    <property type="match status" value="1"/>
</dbReference>
<dbReference type="AlphaFoldDB" id="A0A1M4TWH1"/>
<proteinExistence type="predicted"/>
<dbReference type="GO" id="GO:0019441">
    <property type="term" value="P:L-tryptophan catabolic process to kynurenine"/>
    <property type="evidence" value="ECO:0007669"/>
    <property type="project" value="InterPro"/>
</dbReference>
<protein>
    <submittedName>
        <fullName evidence="1">Kynurenine formamidase</fullName>
    </submittedName>
</protein>
<keyword evidence="2" id="KW-1185">Reference proteome</keyword>
<dbReference type="Proteomes" id="UP000184035">
    <property type="component" value="Unassembled WGS sequence"/>
</dbReference>
<sequence>MKIIDLSHTLDENIITYDDLEKIYIKKLSSINYDGYEVKRLSLTTHSSTHVDAPNHMIENCYSIDKIPLDKFMGKAIVLDCTKYVNTPIPLSVLDNINISNYDFIFFYTGASNRWNKKSFLTNYLAPSKDLIDVLALSNIKGIGIDGISIDPSTSESFYKHKILFTNNKLIYECLNNLDFFINKDFYFYGVPLKITNGDGSPIRAFGKII</sequence>
<dbReference type="PANTHER" id="PTHR31118">
    <property type="entry name" value="CYCLASE-LIKE PROTEIN 2"/>
    <property type="match status" value="1"/>
</dbReference>
<gene>
    <name evidence="1" type="ORF">SAMN05443638_103160</name>
</gene>
<dbReference type="InterPro" id="IPR037175">
    <property type="entry name" value="KFase_sf"/>
</dbReference>
<dbReference type="SUPFAM" id="SSF102198">
    <property type="entry name" value="Putative cyclase"/>
    <property type="match status" value="1"/>
</dbReference>
<name>A0A1M4TWH1_9CLOT</name>
<evidence type="ECO:0000313" key="1">
    <source>
        <dbReference type="EMBL" id="SHE48790.1"/>
    </source>
</evidence>
<dbReference type="InterPro" id="IPR007325">
    <property type="entry name" value="KFase/CYL"/>
</dbReference>
<dbReference type="RefSeq" id="WP_072892862.1">
    <property type="nucleotide sequence ID" value="NZ_FQVM01000003.1"/>
</dbReference>
<dbReference type="Pfam" id="PF04199">
    <property type="entry name" value="Cyclase"/>
    <property type="match status" value="1"/>
</dbReference>
<dbReference type="EMBL" id="FQVM01000003">
    <property type="protein sequence ID" value="SHE48790.1"/>
    <property type="molecule type" value="Genomic_DNA"/>
</dbReference>
<reference evidence="1 2" key="1">
    <citation type="submission" date="2016-11" db="EMBL/GenBank/DDBJ databases">
        <authorList>
            <person name="Jaros S."/>
            <person name="Januszkiewicz K."/>
            <person name="Wedrychowicz H."/>
        </authorList>
    </citation>
    <scope>NUCLEOTIDE SEQUENCE [LARGE SCALE GENOMIC DNA]</scope>
    <source>
        <strain evidence="1 2">DSM 2631</strain>
    </source>
</reference>